<dbReference type="InterPro" id="IPR041966">
    <property type="entry name" value="LOTUS-like"/>
</dbReference>
<dbReference type="STRING" id="937218.SAMN06297251_12349"/>
<keyword evidence="3" id="KW-1185">Reference proteome</keyword>
<gene>
    <name evidence="2" type="ORF">SAMN06297251_12349</name>
</gene>
<accession>A0A1W2EC65</accession>
<dbReference type="Pfam" id="PF01936">
    <property type="entry name" value="NYN"/>
    <property type="match status" value="1"/>
</dbReference>
<dbReference type="Pfam" id="PF12872">
    <property type="entry name" value="OST-HTH"/>
    <property type="match status" value="1"/>
</dbReference>
<dbReference type="RefSeq" id="WP_084412101.1">
    <property type="nucleotide sequence ID" value="NZ_FWXR01000023.1"/>
</dbReference>
<reference evidence="2 3" key="1">
    <citation type="submission" date="2017-04" db="EMBL/GenBank/DDBJ databases">
        <authorList>
            <person name="Afonso C.L."/>
            <person name="Miller P.J."/>
            <person name="Scott M.A."/>
            <person name="Spackman E."/>
            <person name="Goraichik I."/>
            <person name="Dimitrov K.M."/>
            <person name="Suarez D.L."/>
            <person name="Swayne D.E."/>
        </authorList>
    </citation>
    <scope>NUCLEOTIDE SEQUENCE [LARGE SCALE GENOMIC DNA]</scope>
    <source>
        <strain evidence="2 3">CGMCC 1.10972</strain>
    </source>
</reference>
<dbReference type="AlphaFoldDB" id="A0A1W2EC65"/>
<dbReference type="CDD" id="cd11297">
    <property type="entry name" value="PIN_LabA-like_N_1"/>
    <property type="match status" value="1"/>
</dbReference>
<organism evidence="2 3">
    <name type="scientific">Fulvimarina manganoxydans</name>
    <dbReference type="NCBI Taxonomy" id="937218"/>
    <lineage>
        <taxon>Bacteria</taxon>
        <taxon>Pseudomonadati</taxon>
        <taxon>Pseudomonadota</taxon>
        <taxon>Alphaproteobacteria</taxon>
        <taxon>Hyphomicrobiales</taxon>
        <taxon>Aurantimonadaceae</taxon>
        <taxon>Fulvimarina</taxon>
    </lineage>
</organism>
<dbReference type="EMBL" id="FWXR01000023">
    <property type="protein sequence ID" value="SMD06982.1"/>
    <property type="molecule type" value="Genomic_DNA"/>
</dbReference>
<dbReference type="InterPro" id="IPR025605">
    <property type="entry name" value="OST-HTH/LOTUS_dom"/>
</dbReference>
<sequence>MSGLGTRNPKRLAVLIDGENVSSIVAEGLFRHIAGLGEASLRRVYGDFANGRLKGWAEAHARFAVQPVQQFAPVQGKNTADIALVVDAMDLLYSARFDGFCLVSSDSDFTRLALRIREAGLDVFGFGRQTTCEAFRKACLDFVPLEKLAGAKPPAAKKTEAGTDKPKGQAPLSAMTILTRTMAQMDAKDGWVHLGPFGSQIKQLAADFEPRTYGHKKLSDLLRATGHFESRQHPGNGLEVRLKPLGGTQRPQSKGAAKVKKPNAPQTIAIGESALGCRALRPGP</sequence>
<dbReference type="PROSITE" id="PS51644">
    <property type="entry name" value="HTH_OST"/>
    <property type="match status" value="1"/>
</dbReference>
<dbReference type="PANTHER" id="PTHR35811">
    <property type="entry name" value="SLR1870 PROTEIN"/>
    <property type="match status" value="1"/>
</dbReference>
<dbReference type="Gene3D" id="3.40.50.1010">
    <property type="entry name" value="5'-nuclease"/>
    <property type="match status" value="1"/>
</dbReference>
<dbReference type="GO" id="GO:0004540">
    <property type="term" value="F:RNA nuclease activity"/>
    <property type="evidence" value="ECO:0007669"/>
    <property type="project" value="InterPro"/>
</dbReference>
<dbReference type="Proteomes" id="UP000192656">
    <property type="component" value="Unassembled WGS sequence"/>
</dbReference>
<evidence type="ECO:0000313" key="2">
    <source>
        <dbReference type="EMBL" id="SMD06982.1"/>
    </source>
</evidence>
<dbReference type="PANTHER" id="PTHR35811:SF1">
    <property type="entry name" value="HTH OST-TYPE DOMAIN-CONTAINING PROTEIN"/>
    <property type="match status" value="1"/>
</dbReference>
<evidence type="ECO:0000259" key="1">
    <source>
        <dbReference type="PROSITE" id="PS51644"/>
    </source>
</evidence>
<dbReference type="InterPro" id="IPR021139">
    <property type="entry name" value="NYN"/>
</dbReference>
<evidence type="ECO:0000313" key="3">
    <source>
        <dbReference type="Proteomes" id="UP000192656"/>
    </source>
</evidence>
<dbReference type="Gene3D" id="3.30.420.610">
    <property type="entry name" value="LOTUS domain-like"/>
    <property type="match status" value="1"/>
</dbReference>
<name>A0A1W2EC65_9HYPH</name>
<dbReference type="CDD" id="cd10146">
    <property type="entry name" value="LabA_like_C"/>
    <property type="match status" value="1"/>
</dbReference>
<dbReference type="OrthoDB" id="9783963at2"/>
<proteinExistence type="predicted"/>
<protein>
    <submittedName>
        <fullName evidence="2">Uncharacterized conserved protein, LabA/DUF88 family</fullName>
    </submittedName>
</protein>
<feature type="domain" description="HTH OST-type" evidence="1">
    <location>
        <begin position="171"/>
        <end position="244"/>
    </location>
</feature>